<dbReference type="EMBL" id="GL349446">
    <property type="protein sequence ID" value="KNC47355.1"/>
    <property type="molecule type" value="Genomic_DNA"/>
</dbReference>
<evidence type="ECO:0000313" key="9">
    <source>
        <dbReference type="EMBL" id="KNC47355.1"/>
    </source>
</evidence>
<dbReference type="GeneID" id="25563362"/>
<feature type="domain" description="Hydroxyproline O-arabinosyltransferase-like" evidence="8">
    <location>
        <begin position="117"/>
        <end position="416"/>
    </location>
</feature>
<dbReference type="RefSeq" id="XP_013759693.1">
    <property type="nucleotide sequence ID" value="XM_013904239.1"/>
</dbReference>
<dbReference type="InterPro" id="IPR056508">
    <property type="entry name" value="HPAT-like"/>
</dbReference>
<dbReference type="Proteomes" id="UP000054408">
    <property type="component" value="Unassembled WGS sequence"/>
</dbReference>
<dbReference type="PANTHER" id="PTHR31485:SF7">
    <property type="entry name" value="PEPTIDYL SERINE ALPHA-GALACTOSYLTRANSFERASE"/>
    <property type="match status" value="1"/>
</dbReference>
<keyword evidence="10" id="KW-1185">Reference proteome</keyword>
<gene>
    <name evidence="9" type="ORF">AMSG_03789</name>
</gene>
<organism evidence="9 10">
    <name type="scientific">Thecamonas trahens ATCC 50062</name>
    <dbReference type="NCBI Taxonomy" id="461836"/>
    <lineage>
        <taxon>Eukaryota</taxon>
        <taxon>Apusozoa</taxon>
        <taxon>Apusomonadida</taxon>
        <taxon>Apusomonadidae</taxon>
        <taxon>Thecamonas</taxon>
    </lineage>
</organism>
<evidence type="ECO:0000313" key="10">
    <source>
        <dbReference type="Proteomes" id="UP000054408"/>
    </source>
</evidence>
<keyword evidence="6 7" id="KW-0472">Membrane</keyword>
<dbReference type="InterPro" id="IPR044845">
    <property type="entry name" value="HPAT/SRGT1-like"/>
</dbReference>
<dbReference type="AlphaFoldDB" id="A0A0L0D530"/>
<evidence type="ECO:0000256" key="1">
    <source>
        <dbReference type="ARBA" id="ARBA00004167"/>
    </source>
</evidence>
<evidence type="ECO:0000256" key="5">
    <source>
        <dbReference type="ARBA" id="ARBA00022989"/>
    </source>
</evidence>
<evidence type="ECO:0000256" key="4">
    <source>
        <dbReference type="ARBA" id="ARBA00022692"/>
    </source>
</evidence>
<evidence type="ECO:0000256" key="7">
    <source>
        <dbReference type="SAM" id="Phobius"/>
    </source>
</evidence>
<sequence length="429" mass="49695">MEEVQNNLLNHLDDEDTARLKGRRVVVKRKFRVKRTSLVIACILVGAIVWLLPREHHATPPTGQGITDKLSAAIRANVRKFVGQTQFAEATRVANKELMEMSTSNGTRWRKGGKTMVVLHVANGKYQEWQMRTALYSLRKYNPEIKIVTLLAMQNKVEDNPYAWEKDCSLGPYSGCPMEVFYEDYTFTAGDEFVVYNRARHLMKFISELRERQAQGIDAEYTNIILWEPDMTCLRSLDGIVAEPEKPIGHQFWYMEEYHIPRCNNIAKACSMRTDKPPPVGLPMAIHVDDLHTVLGLWIQKTILVRTSDWGKDPDSGTSSWIADMWGLACAFADLGWEVEYTTRIGPHSGMDFDHTVYPETWAVHYTFLSEFKDKGWRLEKRDWWMGAPLPRPFPPIPDEANDLQKRWFAEWHEALMATYEPDSRETYW</sequence>
<feature type="transmembrane region" description="Helical" evidence="7">
    <location>
        <begin position="33"/>
        <end position="52"/>
    </location>
</feature>
<dbReference type="GO" id="GO:0016020">
    <property type="term" value="C:membrane"/>
    <property type="evidence" value="ECO:0007669"/>
    <property type="project" value="UniProtKB-SubCell"/>
</dbReference>
<keyword evidence="5 7" id="KW-1133">Transmembrane helix</keyword>
<dbReference type="PANTHER" id="PTHR31485">
    <property type="entry name" value="PEPTIDYL SERINE ALPHA-GALACTOSYLTRANSFERASE"/>
    <property type="match status" value="1"/>
</dbReference>
<evidence type="ECO:0000256" key="3">
    <source>
        <dbReference type="ARBA" id="ARBA00022679"/>
    </source>
</evidence>
<keyword evidence="3" id="KW-0808">Transferase</keyword>
<dbReference type="GO" id="GO:0016757">
    <property type="term" value="F:glycosyltransferase activity"/>
    <property type="evidence" value="ECO:0007669"/>
    <property type="project" value="UniProtKB-KW"/>
</dbReference>
<evidence type="ECO:0000256" key="2">
    <source>
        <dbReference type="ARBA" id="ARBA00022676"/>
    </source>
</evidence>
<comment type="subcellular location">
    <subcellularLocation>
        <location evidence="1">Membrane</location>
        <topology evidence="1">Single-pass membrane protein</topology>
    </subcellularLocation>
</comment>
<accession>A0A0L0D530</accession>
<keyword evidence="2" id="KW-0328">Glycosyltransferase</keyword>
<evidence type="ECO:0000259" key="8">
    <source>
        <dbReference type="Pfam" id="PF23452"/>
    </source>
</evidence>
<name>A0A0L0D530_THETB</name>
<keyword evidence="4 7" id="KW-0812">Transmembrane</keyword>
<proteinExistence type="predicted"/>
<reference evidence="9 10" key="1">
    <citation type="submission" date="2010-05" db="EMBL/GenBank/DDBJ databases">
        <title>The Genome Sequence of Thecamonas trahens ATCC 50062.</title>
        <authorList>
            <consortium name="The Broad Institute Genome Sequencing Platform"/>
            <person name="Russ C."/>
            <person name="Cuomo C."/>
            <person name="Shea T."/>
            <person name="Young S.K."/>
            <person name="Zeng Q."/>
            <person name="Koehrsen M."/>
            <person name="Haas B."/>
            <person name="Borodovsky M."/>
            <person name="Guigo R."/>
            <person name="Alvarado L."/>
            <person name="Berlin A."/>
            <person name="Bochicchio J."/>
            <person name="Borenstein D."/>
            <person name="Chapman S."/>
            <person name="Chen Z."/>
            <person name="Freedman E."/>
            <person name="Gellesch M."/>
            <person name="Goldberg J."/>
            <person name="Griggs A."/>
            <person name="Gujja S."/>
            <person name="Heilman E."/>
            <person name="Heiman D."/>
            <person name="Hepburn T."/>
            <person name="Howarth C."/>
            <person name="Jen D."/>
            <person name="Larson L."/>
            <person name="Mehta T."/>
            <person name="Park D."/>
            <person name="Pearson M."/>
            <person name="Roberts A."/>
            <person name="Saif S."/>
            <person name="Shenoy N."/>
            <person name="Sisk P."/>
            <person name="Stolte C."/>
            <person name="Sykes S."/>
            <person name="Thomson T."/>
            <person name="Walk T."/>
            <person name="White J."/>
            <person name="Yandava C."/>
            <person name="Burger G."/>
            <person name="Gray M.W."/>
            <person name="Holland P.W.H."/>
            <person name="King N."/>
            <person name="Lang F.B.F."/>
            <person name="Roger A.J."/>
            <person name="Ruiz-Trillo I."/>
            <person name="Lander E."/>
            <person name="Nusbaum C."/>
        </authorList>
    </citation>
    <scope>NUCLEOTIDE SEQUENCE [LARGE SCALE GENOMIC DNA]</scope>
    <source>
        <strain evidence="9 10">ATCC 50062</strain>
    </source>
</reference>
<evidence type="ECO:0000256" key="6">
    <source>
        <dbReference type="ARBA" id="ARBA00023136"/>
    </source>
</evidence>
<protein>
    <recommendedName>
        <fullName evidence="8">Hydroxyproline O-arabinosyltransferase-like domain-containing protein</fullName>
    </recommendedName>
</protein>
<dbReference type="Pfam" id="PF23452">
    <property type="entry name" value="HPAT"/>
    <property type="match status" value="1"/>
</dbReference>